<evidence type="ECO:0000313" key="6">
    <source>
        <dbReference type="Proteomes" id="UP000248544"/>
    </source>
</evidence>
<dbReference type="Proteomes" id="UP000248544">
    <property type="component" value="Unassembled WGS sequence"/>
</dbReference>
<dbReference type="PRINTS" id="PR00420">
    <property type="entry name" value="RNGMNOXGNASE"/>
</dbReference>
<dbReference type="GO" id="GO:0004497">
    <property type="term" value="F:monooxygenase activity"/>
    <property type="evidence" value="ECO:0007669"/>
    <property type="project" value="UniProtKB-KW"/>
</dbReference>
<dbReference type="FunFam" id="3.40.50.720:FF:000084">
    <property type="entry name" value="Short-chain dehydrogenase reductase"/>
    <property type="match status" value="1"/>
</dbReference>
<comment type="similarity">
    <text evidence="1">Belongs to the short-chain dehydrogenases/reductases (SDR) family.</text>
</comment>
<dbReference type="PANTHER" id="PTHR43639">
    <property type="entry name" value="OXIDOREDUCTASE, SHORT-CHAIN DEHYDROGENASE/REDUCTASE FAMILY (AFU_ORTHOLOGUE AFUA_5G02870)"/>
    <property type="match status" value="1"/>
</dbReference>
<organism evidence="5 6">
    <name type="scientific">Spongiactinospora gelatinilytica</name>
    <dbReference type="NCBI Taxonomy" id="2666298"/>
    <lineage>
        <taxon>Bacteria</taxon>
        <taxon>Bacillati</taxon>
        <taxon>Actinomycetota</taxon>
        <taxon>Actinomycetes</taxon>
        <taxon>Streptosporangiales</taxon>
        <taxon>Streptosporangiaceae</taxon>
        <taxon>Spongiactinospora</taxon>
    </lineage>
</organism>
<evidence type="ECO:0000259" key="4">
    <source>
        <dbReference type="Pfam" id="PF01494"/>
    </source>
</evidence>
<keyword evidence="2" id="KW-0560">Oxidoreductase</keyword>
<dbReference type="Gene3D" id="3.30.70.2450">
    <property type="match status" value="1"/>
</dbReference>
<dbReference type="PANTHER" id="PTHR43639:SF1">
    <property type="entry name" value="SHORT-CHAIN DEHYDROGENASE_REDUCTASE FAMILY PROTEIN"/>
    <property type="match status" value="1"/>
</dbReference>
<sequence>MADTATPAARRSGALDADVVVIGAGPVGLLLAGDLAEQGVRTTLVEQRTEPMTESRASTLHTRTMELLAERGVLARLGELPGGGPGHFGGIRLDLTEADPGHPYAGQWKCPQARLEAVLQERAVAAGTALLRGWRLAGLRDHGDHVSAEIRSADGTGRTLTACYLVGCDGERSAVRGLAGFEFAGTDAGREMLRADVAGIDVPDRRFERLPKGLATAHRWPDGSTRVMVHVYGARPRARLAPPAFEEVAAAWAEVTGERIEGGTPLWLNAFDDASRQVTRYRRGRVLLAGDAAHVQMPVGGQALNLGLQDAADLSGPLAGRVAGRVGEDALDGYHERRHAVGVRTLTNIRVQSLLLLGGKDVEPLREVFTGLLESGPVRRAVARVISQVGEPAAWAIGRRTGAPQPPAPVPPVRERTAPQGRKGRMERLENKTALVTGSSRGIGRAVARRLAEEGALVAVHYATQRDAAEETVRLIEQDGGRAFSVRAELGVPGDVHELFLGLEQELKARTGEVVLNILVNNAAITTPAGQMPEDVTPEDLDRLYAVNVKAPFFIVQRALPLLPAGGRIINVSSGLTRLANPEQVAYSMTKGAIEQITLHFARHLAPRGITVNTVAPGITDNGSAIFDVPEAVRQMAQLSAFKRVGQAEDVADVIRFLATDEARWVTGTFVDASGGTLLG</sequence>
<dbReference type="InterPro" id="IPR002938">
    <property type="entry name" value="FAD-bd"/>
</dbReference>
<dbReference type="InterPro" id="IPR020904">
    <property type="entry name" value="Sc_DH/Rdtase_CS"/>
</dbReference>
<accession>A0A2W2HXY8</accession>
<evidence type="ECO:0000256" key="3">
    <source>
        <dbReference type="SAM" id="MobiDB-lite"/>
    </source>
</evidence>
<reference evidence="5 6" key="1">
    <citation type="submission" date="2018-01" db="EMBL/GenBank/DDBJ databases">
        <title>Draft genome sequence of Sphaerisporangium sp. 7K107.</title>
        <authorList>
            <person name="Sahin N."/>
            <person name="Saygin H."/>
            <person name="Ay H."/>
        </authorList>
    </citation>
    <scope>NUCLEOTIDE SEQUENCE [LARGE SCALE GENOMIC DNA]</scope>
    <source>
        <strain evidence="5 6">7K107</strain>
    </source>
</reference>
<evidence type="ECO:0000256" key="2">
    <source>
        <dbReference type="ARBA" id="ARBA00023002"/>
    </source>
</evidence>
<feature type="domain" description="FAD-binding" evidence="4">
    <location>
        <begin position="16"/>
        <end position="346"/>
    </location>
</feature>
<evidence type="ECO:0000313" key="5">
    <source>
        <dbReference type="EMBL" id="PZG56385.1"/>
    </source>
</evidence>
<dbReference type="SUPFAM" id="SSF51905">
    <property type="entry name" value="FAD/NAD(P)-binding domain"/>
    <property type="match status" value="1"/>
</dbReference>
<evidence type="ECO:0000256" key="1">
    <source>
        <dbReference type="ARBA" id="ARBA00006484"/>
    </source>
</evidence>
<dbReference type="InterPro" id="IPR002347">
    <property type="entry name" value="SDR_fam"/>
</dbReference>
<dbReference type="Pfam" id="PF13561">
    <property type="entry name" value="adh_short_C2"/>
    <property type="match status" value="1"/>
</dbReference>
<dbReference type="SUPFAM" id="SSF51735">
    <property type="entry name" value="NAD(P)-binding Rossmann-fold domains"/>
    <property type="match status" value="1"/>
</dbReference>
<dbReference type="EMBL" id="POUA01000005">
    <property type="protein sequence ID" value="PZG56385.1"/>
    <property type="molecule type" value="Genomic_DNA"/>
</dbReference>
<dbReference type="InterPro" id="IPR036291">
    <property type="entry name" value="NAD(P)-bd_dom_sf"/>
</dbReference>
<gene>
    <name evidence="5" type="ORF">C1I98_01175</name>
</gene>
<dbReference type="GO" id="GO:0071949">
    <property type="term" value="F:FAD binding"/>
    <property type="evidence" value="ECO:0007669"/>
    <property type="project" value="InterPro"/>
</dbReference>
<proteinExistence type="inferred from homology"/>
<dbReference type="AlphaFoldDB" id="A0A2W2HXY8"/>
<dbReference type="PROSITE" id="PS00061">
    <property type="entry name" value="ADH_SHORT"/>
    <property type="match status" value="1"/>
</dbReference>
<name>A0A2W2HXY8_9ACTN</name>
<keyword evidence="6" id="KW-1185">Reference proteome</keyword>
<dbReference type="Pfam" id="PF01494">
    <property type="entry name" value="FAD_binding_3"/>
    <property type="match status" value="1"/>
</dbReference>
<dbReference type="Gene3D" id="3.50.50.60">
    <property type="entry name" value="FAD/NAD(P)-binding domain"/>
    <property type="match status" value="1"/>
</dbReference>
<keyword evidence="5" id="KW-0503">Monooxygenase</keyword>
<comment type="caution">
    <text evidence="5">The sequence shown here is derived from an EMBL/GenBank/DDBJ whole genome shotgun (WGS) entry which is preliminary data.</text>
</comment>
<feature type="region of interest" description="Disordered" evidence="3">
    <location>
        <begin position="399"/>
        <end position="422"/>
    </location>
</feature>
<dbReference type="RefSeq" id="WP_111165171.1">
    <property type="nucleotide sequence ID" value="NZ_POUA01000005.1"/>
</dbReference>
<dbReference type="Gene3D" id="3.40.50.720">
    <property type="entry name" value="NAD(P)-binding Rossmann-like Domain"/>
    <property type="match status" value="1"/>
</dbReference>
<dbReference type="InterPro" id="IPR036188">
    <property type="entry name" value="FAD/NAD-bd_sf"/>
</dbReference>
<protein>
    <submittedName>
        <fullName evidence="5">Monooxygenase</fullName>
    </submittedName>
</protein>